<protein>
    <recommendedName>
        <fullName evidence="3">PEP-CTERM protein-sorting domain-containing protein</fullName>
    </recommendedName>
</protein>
<evidence type="ECO:0008006" key="3">
    <source>
        <dbReference type="Google" id="ProtNLM"/>
    </source>
</evidence>
<evidence type="ECO:0000256" key="1">
    <source>
        <dbReference type="SAM" id="Phobius"/>
    </source>
</evidence>
<feature type="transmembrane region" description="Helical" evidence="1">
    <location>
        <begin position="257"/>
        <end position="273"/>
    </location>
</feature>
<keyword evidence="1" id="KW-1133">Transmembrane helix</keyword>
<name>A0A3B0X7W3_9ZZZZ</name>
<evidence type="ECO:0000313" key="2">
    <source>
        <dbReference type="EMBL" id="VAW63841.1"/>
    </source>
</evidence>
<dbReference type="AlphaFoldDB" id="A0A3B0X7W3"/>
<keyword evidence="1" id="KW-0472">Membrane</keyword>
<sequence length="280" mass="29544">MYKSRVLKPLLFSVLVASFLSQTAFAVSLTDTHLSGMLLIDAGVKAPKQKTLADGSVVTVNSYSGGSYFAMGSNRPNSSNAVMLSPGTAGGILLGTYQNFVTNPDVPHPQGWKGDTNGDGIAEGAAGTGYAGLVTESTAFSSFKFFGTNTYIGLNPLSYQSAATAAAPGVGIDMSSCTNNVCSIYADFSAWEVYWNGSVFQQGPRPSNTGLFGLASGSYNLISKEYSLDWASQIKDGPFNNVTGYWHIEGTVVPVPAAVWLFASGLTGLFAFARRRREKA</sequence>
<proteinExistence type="predicted"/>
<accession>A0A3B0X7W3</accession>
<organism evidence="2">
    <name type="scientific">hydrothermal vent metagenome</name>
    <dbReference type="NCBI Taxonomy" id="652676"/>
    <lineage>
        <taxon>unclassified sequences</taxon>
        <taxon>metagenomes</taxon>
        <taxon>ecological metagenomes</taxon>
    </lineage>
</organism>
<gene>
    <name evidence="2" type="ORF">MNBD_GAMMA09-1122</name>
</gene>
<dbReference type="EMBL" id="UOFI01000050">
    <property type="protein sequence ID" value="VAW63841.1"/>
    <property type="molecule type" value="Genomic_DNA"/>
</dbReference>
<reference evidence="2" key="1">
    <citation type="submission" date="2018-06" db="EMBL/GenBank/DDBJ databases">
        <authorList>
            <person name="Zhirakovskaya E."/>
        </authorList>
    </citation>
    <scope>NUCLEOTIDE SEQUENCE</scope>
</reference>
<keyword evidence="1" id="KW-0812">Transmembrane</keyword>